<protein>
    <recommendedName>
        <fullName evidence="3">Conjugal transfer protein TraI</fullName>
    </recommendedName>
</protein>
<dbReference type="EMBL" id="FNNO01000008">
    <property type="protein sequence ID" value="SDX02516.1"/>
    <property type="molecule type" value="Genomic_DNA"/>
</dbReference>
<comment type="caution">
    <text evidence="1">The sequence shown here is derived from an EMBL/GenBank/DDBJ whole genome shotgun (WGS) entry which is preliminary data.</text>
</comment>
<keyword evidence="2" id="KW-1185">Reference proteome</keyword>
<dbReference type="RefSeq" id="WP_092723900.1">
    <property type="nucleotide sequence ID" value="NZ_FNNO01000008.1"/>
</dbReference>
<name>A0A8X8LFB1_9BACT</name>
<dbReference type="AlphaFoldDB" id="A0A8X8LFB1"/>
<organism evidence="1 2">
    <name type="scientific">Hydrobacter penzbergensis</name>
    <dbReference type="NCBI Taxonomy" id="1235997"/>
    <lineage>
        <taxon>Bacteria</taxon>
        <taxon>Pseudomonadati</taxon>
        <taxon>Bacteroidota</taxon>
        <taxon>Chitinophagia</taxon>
        <taxon>Chitinophagales</taxon>
        <taxon>Chitinophagaceae</taxon>
        <taxon>Hydrobacter</taxon>
    </lineage>
</organism>
<evidence type="ECO:0008006" key="3">
    <source>
        <dbReference type="Google" id="ProtNLM"/>
    </source>
</evidence>
<accession>A0A8X8LFB1</accession>
<dbReference type="Proteomes" id="UP000198711">
    <property type="component" value="Unassembled WGS sequence"/>
</dbReference>
<evidence type="ECO:0000313" key="1">
    <source>
        <dbReference type="EMBL" id="SDX02516.1"/>
    </source>
</evidence>
<reference evidence="1 2" key="1">
    <citation type="submission" date="2016-10" db="EMBL/GenBank/DDBJ databases">
        <authorList>
            <person name="Varghese N."/>
            <person name="Submissions S."/>
        </authorList>
    </citation>
    <scope>NUCLEOTIDE SEQUENCE [LARGE SCALE GENOMIC DNA]</scope>
    <source>
        <strain evidence="1 2">DSM 25353</strain>
    </source>
</reference>
<gene>
    <name evidence="1" type="ORF">SAMN05444410_10867</name>
</gene>
<evidence type="ECO:0000313" key="2">
    <source>
        <dbReference type="Proteomes" id="UP000198711"/>
    </source>
</evidence>
<sequence length="206" mass="23186">MKKYTLMIVLGCFVGGVLKAQSFNPVSLIISKAIKVIDLKVQRLQNETLVMQRAEQAAEQALSKTKLAEITGWQAQLATLYEGYFTELRRARPVIAGSTQVKKILTMQKEVVLEYGRLGKDPAVKSQYDALLNTSIEILQTLQTVLTSSLSMKDAERLCMIQTLKDAMGHCLENMQSLNRQQIEITLGRTRMQADLQFVKRLHGIQ</sequence>
<proteinExistence type="predicted"/>